<name>A0A0C3R733_9PORP</name>
<dbReference type="Proteomes" id="UP000031937">
    <property type="component" value="Unassembled WGS sequence"/>
</dbReference>
<proteinExistence type="predicted"/>
<reference evidence="1 3" key="2">
    <citation type="submission" date="2014-07" db="EMBL/GenBank/DDBJ databases">
        <title>Porphyromonadaceae bacterium OUH 334697 = ATCC BAA-2682 = DSM 28341 draft genome.</title>
        <authorList>
            <person name="Sydenham T.V."/>
            <person name="Hasman H."/>
            <person name="Justesen U.S."/>
        </authorList>
    </citation>
    <scope>NUCLEOTIDE SEQUENCE [LARGE SCALE GENOMIC DNA]</scope>
    <source>
        <strain evidence="1 3">OUH 334697</strain>
    </source>
</reference>
<comment type="caution">
    <text evidence="2">The sequence shown here is derived from an EMBL/GenBank/DDBJ whole genome shotgun (WGS) entry which is preliminary data.</text>
</comment>
<dbReference type="AlphaFoldDB" id="A0A0C3R733"/>
<dbReference type="OrthoDB" id="1092380at2"/>
<evidence type="ECO:0000313" key="4">
    <source>
        <dbReference type="Proteomes" id="UP000031980"/>
    </source>
</evidence>
<organism evidence="2 4">
    <name type="scientific">Sanguibacteroides justesenii</name>
    <dbReference type="NCBI Taxonomy" id="1547597"/>
    <lineage>
        <taxon>Bacteria</taxon>
        <taxon>Pseudomonadati</taxon>
        <taxon>Bacteroidota</taxon>
        <taxon>Bacteroidia</taxon>
        <taxon>Bacteroidales</taxon>
        <taxon>Porphyromonadaceae</taxon>
        <taxon>Sanguibacteroides</taxon>
    </lineage>
</organism>
<evidence type="ECO:0000313" key="3">
    <source>
        <dbReference type="Proteomes" id="UP000031937"/>
    </source>
</evidence>
<dbReference type="Pfam" id="PF16115">
    <property type="entry name" value="DUF4831"/>
    <property type="match status" value="2"/>
</dbReference>
<evidence type="ECO:0000313" key="1">
    <source>
        <dbReference type="EMBL" id="KIO43752.1"/>
    </source>
</evidence>
<accession>A0A0C3R733</accession>
<reference evidence="2 4" key="1">
    <citation type="submission" date="2014-07" db="EMBL/GenBank/DDBJ databases">
        <title>Porphyromonadaceae bacterium OUH 308042 = ATCC BAA-2681 = DSM 28342 draft genome.</title>
        <authorList>
            <person name="Sydenham T.V."/>
            <person name="Hasman H."/>
            <person name="Justensen U.S."/>
        </authorList>
    </citation>
    <scope>NUCLEOTIDE SEQUENCE [LARGE SCALE GENOMIC DNA]</scope>
    <source>
        <strain evidence="2 4">OUH 308042</strain>
    </source>
</reference>
<gene>
    <name evidence="2" type="ORF">BA92_05580</name>
    <name evidence="1" type="ORF">IE90_11615</name>
</gene>
<dbReference type="EMBL" id="JPIU01000037">
    <property type="protein sequence ID" value="KIO45915.1"/>
    <property type="molecule type" value="Genomic_DNA"/>
</dbReference>
<protein>
    <submittedName>
        <fullName evidence="2">Uncharacterized protein</fullName>
    </submittedName>
</protein>
<dbReference type="EMBL" id="JPIT01000031">
    <property type="protein sequence ID" value="KIO43752.1"/>
    <property type="molecule type" value="Genomic_DNA"/>
</dbReference>
<evidence type="ECO:0000313" key="2">
    <source>
        <dbReference type="EMBL" id="KIO45915.1"/>
    </source>
</evidence>
<dbReference type="Proteomes" id="UP000031980">
    <property type="component" value="Unassembled WGS sequence"/>
</dbReference>
<dbReference type="InterPro" id="IPR032265">
    <property type="entry name" value="DUF4831"/>
</dbReference>
<keyword evidence="4" id="KW-1185">Reference proteome</keyword>
<sequence>MKKICFIWILIGCLSLSVLGQKKRELSTPVSVSYMLPKISFKVEVTMERVKLIPGPFRQYAEQQLGIGPDINAAGEEWELKDIRIIPQALPDTKNIYSVTTTGEYAGICLNLTPEGFLSGVNGSQNSADAEKEVFYIVPKDNKEQKIDYVRFGVRSTLKEVLDSNFSMIEVEGEMRRVWDPIERYVLKEEKDYVKEITDEIFNIRKKRLDLLSGVSSSGPATREALKELDALEKDYLSLFMGKKVKERVKREFVYVPQKEDESVTLFRFSKTSGITAKNNVSAEPYVIEVKNVILPPKENDSAHKPVIGVTYRVPAVADLVLTCGNKSVITERCIIPQLGYTKIFPLDVINNEGISIDFYPRYGSLKSVKKNR</sequence>
<dbReference type="RefSeq" id="WP_041503934.1">
    <property type="nucleotide sequence ID" value="NZ_JPIT01000031.1"/>
</dbReference>